<dbReference type="EMBL" id="CP053189">
    <property type="protein sequence ID" value="QJS13964.1"/>
    <property type="molecule type" value="Genomic_DNA"/>
</dbReference>
<evidence type="ECO:0000256" key="4">
    <source>
        <dbReference type="ARBA" id="ARBA00022692"/>
    </source>
</evidence>
<evidence type="ECO:0000256" key="8">
    <source>
        <dbReference type="SAM" id="Phobius"/>
    </source>
</evidence>
<dbReference type="PANTHER" id="PTHR23517">
    <property type="entry name" value="RESISTANCE PROTEIN MDTM, PUTATIVE-RELATED-RELATED"/>
    <property type="match status" value="1"/>
</dbReference>
<keyword evidence="4 8" id="KW-0812">Transmembrane</keyword>
<dbReference type="InterPro" id="IPR011701">
    <property type="entry name" value="MFS"/>
</dbReference>
<evidence type="ECO:0000256" key="3">
    <source>
        <dbReference type="ARBA" id="ARBA00022475"/>
    </source>
</evidence>
<feature type="transmembrane region" description="Helical" evidence="8">
    <location>
        <begin position="270"/>
        <end position="292"/>
    </location>
</feature>
<feature type="transmembrane region" description="Helical" evidence="8">
    <location>
        <begin position="104"/>
        <end position="125"/>
    </location>
</feature>
<dbReference type="InterPro" id="IPR050171">
    <property type="entry name" value="MFS_Transporters"/>
</dbReference>
<keyword evidence="6 8" id="KW-0472">Membrane</keyword>
<protein>
    <submittedName>
        <fullName evidence="9">MFS transporter</fullName>
    </submittedName>
</protein>
<evidence type="ECO:0000256" key="5">
    <source>
        <dbReference type="ARBA" id="ARBA00022989"/>
    </source>
</evidence>
<feature type="transmembrane region" description="Helical" evidence="8">
    <location>
        <begin position="159"/>
        <end position="177"/>
    </location>
</feature>
<dbReference type="PANTHER" id="PTHR23517:SF2">
    <property type="entry name" value="MULTIDRUG RESISTANCE PROTEIN MDTH"/>
    <property type="match status" value="1"/>
</dbReference>
<feature type="transmembrane region" description="Helical" evidence="8">
    <location>
        <begin position="395"/>
        <end position="415"/>
    </location>
</feature>
<dbReference type="Proteomes" id="UP000502641">
    <property type="component" value="Chromosome"/>
</dbReference>
<dbReference type="Gene3D" id="1.20.1250.20">
    <property type="entry name" value="MFS general substrate transporter like domains"/>
    <property type="match status" value="1"/>
</dbReference>
<evidence type="ECO:0000313" key="10">
    <source>
        <dbReference type="Proteomes" id="UP000502641"/>
    </source>
</evidence>
<proteinExistence type="predicted"/>
<feature type="region of interest" description="Disordered" evidence="7">
    <location>
        <begin position="209"/>
        <end position="230"/>
    </location>
</feature>
<feature type="transmembrane region" description="Helical" evidence="8">
    <location>
        <begin position="304"/>
        <end position="322"/>
    </location>
</feature>
<gene>
    <name evidence="9" type="ORF">HKX69_34460</name>
</gene>
<sequence length="431" mass="44654">MSTAPSAPPRPGRLSTVLGLPRLGGQRLLLAAVVVDSTGSGLAVPFLLLYLTRQDRMTAATAGTLLTVAGVIALAAGPLSGPLLDRWGPGRLVQAAHVLRATAFLGYLTAGSPPMVLVMATLAALGDNLFWPANRAFLARRCRPGELIRWYGLERTLRNIGLAAGGLAAGFLAGWGLTGLRLVMAGNAASYVLATALLTPLLVTARRPPADPAPAAPGTRPTVSGPRPAAPRPDRAYVTMVAANTLLVLVCVALPVLVPLYVVQQLHQPSWVVGAVFALNTVLVTAGQTLVVRYLERREYLRTLQWAAVLWCAAAVLFGAASGLPGTAVPPLLAAAVLVFTSAELLHAPTSDAVAVRMAPEDRPGRHLGLHQLSWGVGSAIAPSVLTWALALGPWWPWVLLATGSAAATGALAAVRRAVGPVVPDRDGAGH</sequence>
<evidence type="ECO:0000256" key="2">
    <source>
        <dbReference type="ARBA" id="ARBA00022448"/>
    </source>
</evidence>
<accession>A0A6M4PTK4</accession>
<evidence type="ECO:0000256" key="7">
    <source>
        <dbReference type="SAM" id="MobiDB-lite"/>
    </source>
</evidence>
<evidence type="ECO:0000256" key="6">
    <source>
        <dbReference type="ARBA" id="ARBA00023136"/>
    </source>
</evidence>
<dbReference type="RefSeq" id="WP_171159358.1">
    <property type="nucleotide sequence ID" value="NZ_CP053189.1"/>
</dbReference>
<dbReference type="GO" id="GO:0005886">
    <property type="term" value="C:plasma membrane"/>
    <property type="evidence" value="ECO:0007669"/>
    <property type="project" value="UniProtKB-SubCell"/>
</dbReference>
<keyword evidence="3" id="KW-1003">Cell membrane</keyword>
<feature type="transmembrane region" description="Helical" evidence="8">
    <location>
        <begin position="28"/>
        <end position="51"/>
    </location>
</feature>
<evidence type="ECO:0000313" key="9">
    <source>
        <dbReference type="EMBL" id="QJS13964.1"/>
    </source>
</evidence>
<name>A0A6M4PTK4_9ACTN</name>
<dbReference type="AlphaFoldDB" id="A0A6M4PTK4"/>
<feature type="transmembrane region" description="Helical" evidence="8">
    <location>
        <begin position="236"/>
        <end position="258"/>
    </location>
</feature>
<evidence type="ECO:0000256" key="1">
    <source>
        <dbReference type="ARBA" id="ARBA00004651"/>
    </source>
</evidence>
<keyword evidence="2" id="KW-0813">Transport</keyword>
<reference evidence="9 10" key="1">
    <citation type="submission" date="2020-05" db="EMBL/GenBank/DDBJ databases">
        <authorList>
            <person name="Li K."/>
        </authorList>
    </citation>
    <scope>NUCLEOTIDE SEQUENCE [LARGE SCALE GENOMIC DNA]</scope>
    <source>
        <strain evidence="10">jing01</strain>
    </source>
</reference>
<keyword evidence="5 8" id="KW-1133">Transmembrane helix</keyword>
<dbReference type="InterPro" id="IPR036259">
    <property type="entry name" value="MFS_trans_sf"/>
</dbReference>
<organism evidence="9 10">
    <name type="scientific">Streptomyces argyrophylli</name>
    <dbReference type="NCBI Taxonomy" id="2726118"/>
    <lineage>
        <taxon>Bacteria</taxon>
        <taxon>Bacillati</taxon>
        <taxon>Actinomycetota</taxon>
        <taxon>Actinomycetes</taxon>
        <taxon>Kitasatosporales</taxon>
        <taxon>Streptomycetaceae</taxon>
        <taxon>Streptomyces</taxon>
    </lineage>
</organism>
<feature type="transmembrane region" description="Helical" evidence="8">
    <location>
        <begin position="63"/>
        <end position="84"/>
    </location>
</feature>
<dbReference type="SUPFAM" id="SSF103473">
    <property type="entry name" value="MFS general substrate transporter"/>
    <property type="match status" value="1"/>
</dbReference>
<dbReference type="GO" id="GO:0022857">
    <property type="term" value="F:transmembrane transporter activity"/>
    <property type="evidence" value="ECO:0007669"/>
    <property type="project" value="InterPro"/>
</dbReference>
<feature type="transmembrane region" description="Helical" evidence="8">
    <location>
        <begin position="183"/>
        <end position="203"/>
    </location>
</feature>
<keyword evidence="10" id="KW-1185">Reference proteome</keyword>
<dbReference type="Pfam" id="PF07690">
    <property type="entry name" value="MFS_1"/>
    <property type="match status" value="1"/>
</dbReference>
<dbReference type="KEGG" id="sarg:HKX69_34460"/>
<comment type="subcellular location">
    <subcellularLocation>
        <location evidence="1">Cell membrane</location>
        <topology evidence="1">Multi-pass membrane protein</topology>
    </subcellularLocation>
</comment>